<keyword evidence="1" id="KW-0732">Signal</keyword>
<evidence type="ECO:0000313" key="2">
    <source>
        <dbReference type="EMBL" id="MBY5950018.1"/>
    </source>
</evidence>
<keyword evidence="3" id="KW-1185">Reference proteome</keyword>
<sequence>MKKRFAILLFAGIFLVSYTNLSAECAAGGEGAKSCTFRSQVSILGLKLWSVKGSSVSCEKGYYACCNATEATCVKTATLAN</sequence>
<evidence type="ECO:0000313" key="3">
    <source>
        <dbReference type="Proteomes" id="UP000766609"/>
    </source>
</evidence>
<proteinExistence type="predicted"/>
<evidence type="ECO:0000256" key="1">
    <source>
        <dbReference type="SAM" id="SignalP"/>
    </source>
</evidence>
<dbReference type="Proteomes" id="UP000766609">
    <property type="component" value="Unassembled WGS sequence"/>
</dbReference>
<organism evidence="2 3">
    <name type="scientific">Algoriphagus marincola</name>
    <dbReference type="NCBI Taxonomy" id="264027"/>
    <lineage>
        <taxon>Bacteria</taxon>
        <taxon>Pseudomonadati</taxon>
        <taxon>Bacteroidota</taxon>
        <taxon>Cytophagia</taxon>
        <taxon>Cytophagales</taxon>
        <taxon>Cyclobacteriaceae</taxon>
        <taxon>Algoriphagus</taxon>
    </lineage>
</organism>
<feature type="signal peptide" evidence="1">
    <location>
        <begin position="1"/>
        <end position="22"/>
    </location>
</feature>
<gene>
    <name evidence="2" type="ORF">KUV23_03475</name>
</gene>
<name>A0ABS7N277_9BACT</name>
<accession>A0ABS7N277</accession>
<dbReference type="RefSeq" id="WP_134202971.1">
    <property type="nucleotide sequence ID" value="NZ_JAHVHP010000001.1"/>
</dbReference>
<comment type="caution">
    <text evidence="2">The sequence shown here is derived from an EMBL/GenBank/DDBJ whole genome shotgun (WGS) entry which is preliminary data.</text>
</comment>
<feature type="chain" id="PRO_5045640054" evidence="1">
    <location>
        <begin position="23"/>
        <end position="81"/>
    </location>
</feature>
<dbReference type="EMBL" id="JAHVHP010000001">
    <property type="protein sequence ID" value="MBY5950018.1"/>
    <property type="molecule type" value="Genomic_DNA"/>
</dbReference>
<reference evidence="2 3" key="1">
    <citation type="submission" date="2021-06" db="EMBL/GenBank/DDBJ databases">
        <title>44 bacteria genomes isolated from Dapeng, Shenzhen.</title>
        <authorList>
            <person name="Zheng W."/>
            <person name="Yu S."/>
            <person name="Huang Y."/>
        </authorList>
    </citation>
    <scope>NUCLEOTIDE SEQUENCE [LARGE SCALE GENOMIC DNA]</scope>
    <source>
        <strain evidence="2 3">DP5N14-6</strain>
    </source>
</reference>
<protein>
    <submittedName>
        <fullName evidence="2">Uncharacterized protein</fullName>
    </submittedName>
</protein>